<dbReference type="GO" id="GO:0004803">
    <property type="term" value="F:transposase activity"/>
    <property type="evidence" value="ECO:0007669"/>
    <property type="project" value="InterPro"/>
</dbReference>
<sequence length="697" mass="79274">MELRHLRYFIAVAETGSLTEAAKRRLGFLRMSGRLLEALRIVPGTLWQHLGAQFNVEAPDLASLRALYRRGNTLFEHQQLACQALGFRWMTEHQRRYLVSMLREELERTIERDRLLLFARRWLYEHRLIIVHERMLRKMIAASVQQFETELAASIQTSVGAALLERWRASLTGEHGSGLTVQTWLWAAPAKHSTRRIEEVLKRIKLLYSLDVQNHLIDRPAAQLRRYARRLACRAPAAGARIKEPGRTIEVACFLRYCLLSATDQLILMVRRRVADLWRHARANADQSAPHWAELFQQLLAELGRLVADQQITDAQARQRLADLVTLHEQRRPPSKSQITRDRLIEAIRPVRGLLRELVKQPWQASGAHPVTEAMTVLCHLYERQARILPDRIRPDLGSVWRDAITGLDRERAFRALEVGTLLGLRRALRNGSVWIEHSLSFRSREQLFIPEQRWATESGRHYSRLSLPSSSAQFLAPVLERLKSGLQSVAAAAEAGKLRIDDDLHLKALEAEDEDPEVIKLRASLNHRIGEAQLPELILAIDAQVRFSWIMLGREPRSPDELLMVYAGILAHGTALSAAECARMIPQLSASSIRQAMRWAADERRLGEACAAVLDFMHRHPIAATWGRDDLASSDMMSMETSKRVWQARVDPRRQTPSVGIYTHVSERWGIFCSATIILSGELTIVLAGGEESQAA</sequence>
<evidence type="ECO:0000313" key="3">
    <source>
        <dbReference type="Proteomes" id="UP000494365"/>
    </source>
</evidence>
<keyword evidence="3" id="KW-1185">Reference proteome</keyword>
<dbReference type="InterPro" id="IPR002513">
    <property type="entry name" value="Tn3_Tnp_DDE_dom"/>
</dbReference>
<protein>
    <submittedName>
        <fullName evidence="2">Tn3 family transposase IS1071</fullName>
    </submittedName>
</protein>
<reference evidence="2 3" key="1">
    <citation type="submission" date="2020-04" db="EMBL/GenBank/DDBJ databases">
        <authorList>
            <person name="De Canck E."/>
        </authorList>
    </citation>
    <scope>NUCLEOTIDE SEQUENCE [LARGE SCALE GENOMIC DNA]</scope>
    <source>
        <strain evidence="2 3">LMG 28614</strain>
    </source>
</reference>
<dbReference type="InterPro" id="IPR000847">
    <property type="entry name" value="LysR_HTH_N"/>
</dbReference>
<dbReference type="AlphaFoldDB" id="A0A6S7BQ40"/>
<dbReference type="Pfam" id="PF01526">
    <property type="entry name" value="DDE_Tnp_Tn3"/>
    <property type="match status" value="1"/>
</dbReference>
<feature type="domain" description="HTH lysR-type" evidence="1">
    <location>
        <begin position="1"/>
        <end position="24"/>
    </location>
</feature>
<evidence type="ECO:0000259" key="1">
    <source>
        <dbReference type="PROSITE" id="PS50931"/>
    </source>
</evidence>
<dbReference type="Proteomes" id="UP000494365">
    <property type="component" value="Unassembled WGS sequence"/>
</dbReference>
<accession>A0A6S7BQ40</accession>
<dbReference type="GO" id="GO:0003700">
    <property type="term" value="F:DNA-binding transcription factor activity"/>
    <property type="evidence" value="ECO:0007669"/>
    <property type="project" value="InterPro"/>
</dbReference>
<organism evidence="2 3">
    <name type="scientific">Paraburkholderia ultramafica</name>
    <dbReference type="NCBI Taxonomy" id="1544867"/>
    <lineage>
        <taxon>Bacteria</taxon>
        <taxon>Pseudomonadati</taxon>
        <taxon>Pseudomonadota</taxon>
        <taxon>Betaproteobacteria</taxon>
        <taxon>Burkholderiales</taxon>
        <taxon>Burkholderiaceae</taxon>
        <taxon>Paraburkholderia</taxon>
    </lineage>
</organism>
<dbReference type="Pfam" id="PF13700">
    <property type="entry name" value="DUF4158"/>
    <property type="match status" value="1"/>
</dbReference>
<evidence type="ECO:0000313" key="2">
    <source>
        <dbReference type="EMBL" id="CAB3809377.1"/>
    </source>
</evidence>
<gene>
    <name evidence="2" type="ORF">LMG28614_07019</name>
</gene>
<dbReference type="GO" id="GO:0006313">
    <property type="term" value="P:DNA transposition"/>
    <property type="evidence" value="ECO:0007669"/>
    <property type="project" value="InterPro"/>
</dbReference>
<dbReference type="EMBL" id="CADIKK010000072">
    <property type="protein sequence ID" value="CAB3809377.1"/>
    <property type="molecule type" value="Genomic_DNA"/>
</dbReference>
<proteinExistence type="predicted"/>
<name>A0A6S7BQ40_9BURK</name>
<dbReference type="PROSITE" id="PS50931">
    <property type="entry name" value="HTH_LYSR"/>
    <property type="match status" value="1"/>
</dbReference>
<dbReference type="InterPro" id="IPR025296">
    <property type="entry name" value="DUF4158"/>
</dbReference>